<feature type="domain" description="Glycosyl hydrolase family 32 N-terminal" evidence="11">
    <location>
        <begin position="31"/>
        <end position="327"/>
    </location>
</feature>
<proteinExistence type="inferred from homology"/>
<dbReference type="InterPro" id="IPR013320">
    <property type="entry name" value="ConA-like_dom_sf"/>
</dbReference>
<gene>
    <name evidence="13" type="ORF">GCM10007971_37880</name>
</gene>
<feature type="region of interest" description="Disordered" evidence="10">
    <location>
        <begin position="1"/>
        <end position="21"/>
    </location>
</feature>
<keyword evidence="9" id="KW-0119">Carbohydrate metabolism</keyword>
<evidence type="ECO:0000256" key="8">
    <source>
        <dbReference type="RuleBase" id="RU362110"/>
    </source>
</evidence>
<evidence type="ECO:0000256" key="2">
    <source>
        <dbReference type="ARBA" id="ARBA00009902"/>
    </source>
</evidence>
<dbReference type="CDD" id="cd08996">
    <property type="entry name" value="GH32_FFase"/>
    <property type="match status" value="1"/>
</dbReference>
<dbReference type="SUPFAM" id="SSF49899">
    <property type="entry name" value="Concanavalin A-like lectins/glucanases"/>
    <property type="match status" value="1"/>
</dbReference>
<evidence type="ECO:0000256" key="10">
    <source>
        <dbReference type="SAM" id="MobiDB-lite"/>
    </source>
</evidence>
<dbReference type="PANTHER" id="PTHR43101">
    <property type="entry name" value="BETA-FRUCTOSIDASE"/>
    <property type="match status" value="1"/>
</dbReference>
<keyword evidence="5 8" id="KW-0378">Hydrolase</keyword>
<comment type="catalytic activity">
    <reaction evidence="8">
        <text>Hydrolysis of terminal non-reducing beta-D-fructofuranoside residues in beta-D-fructofuranosides.</text>
        <dbReference type="EC" id="3.2.1.26"/>
    </reaction>
</comment>
<dbReference type="Pfam" id="PF08244">
    <property type="entry name" value="Glyco_hydro_32C"/>
    <property type="match status" value="1"/>
</dbReference>
<dbReference type="InterPro" id="IPR006232">
    <property type="entry name" value="Suc6P_hydrolase"/>
</dbReference>
<accession>A0A918D4S5</accession>
<evidence type="ECO:0000256" key="9">
    <source>
        <dbReference type="RuleBase" id="RU365015"/>
    </source>
</evidence>
<evidence type="ECO:0000259" key="12">
    <source>
        <dbReference type="Pfam" id="PF08244"/>
    </source>
</evidence>
<dbReference type="GO" id="GO:0005975">
    <property type="term" value="P:carbohydrate metabolic process"/>
    <property type="evidence" value="ECO:0007669"/>
    <property type="project" value="InterPro"/>
</dbReference>
<keyword evidence="9" id="KW-0963">Cytoplasm</keyword>
<dbReference type="NCBIfam" id="TIGR01322">
    <property type="entry name" value="scrB_fam"/>
    <property type="match status" value="1"/>
</dbReference>
<evidence type="ECO:0000256" key="6">
    <source>
        <dbReference type="ARBA" id="ARBA00023295"/>
    </source>
</evidence>
<keyword evidence="6 8" id="KW-0326">Glycosidase</keyword>
<evidence type="ECO:0000256" key="7">
    <source>
        <dbReference type="ARBA" id="ARBA00033367"/>
    </source>
</evidence>
<dbReference type="Gene3D" id="2.115.10.20">
    <property type="entry name" value="Glycosyl hydrolase domain, family 43"/>
    <property type="match status" value="1"/>
</dbReference>
<evidence type="ECO:0000256" key="3">
    <source>
        <dbReference type="ARBA" id="ARBA00012758"/>
    </source>
</evidence>
<name>A0A918D4S5_9BACI</name>
<evidence type="ECO:0000259" key="11">
    <source>
        <dbReference type="Pfam" id="PF00251"/>
    </source>
</evidence>
<comment type="similarity">
    <text evidence="2 8">Belongs to the glycosyl hydrolase 32 family.</text>
</comment>
<evidence type="ECO:0000256" key="5">
    <source>
        <dbReference type="ARBA" id="ARBA00022801"/>
    </source>
</evidence>
<evidence type="ECO:0000256" key="4">
    <source>
        <dbReference type="ARBA" id="ARBA00019623"/>
    </source>
</evidence>
<dbReference type="SUPFAM" id="SSF75005">
    <property type="entry name" value="Arabinanase/levansucrase/invertase"/>
    <property type="match status" value="1"/>
</dbReference>
<dbReference type="GO" id="GO:0005737">
    <property type="term" value="C:cytoplasm"/>
    <property type="evidence" value="ECO:0007669"/>
    <property type="project" value="UniProtKB-SubCell"/>
</dbReference>
<dbReference type="GO" id="GO:0004564">
    <property type="term" value="F:beta-fructofuranosidase activity"/>
    <property type="evidence" value="ECO:0007669"/>
    <property type="project" value="UniProtKB-EC"/>
</dbReference>
<dbReference type="Pfam" id="PF00251">
    <property type="entry name" value="Glyco_hydro_32N"/>
    <property type="match status" value="1"/>
</dbReference>
<dbReference type="InterPro" id="IPR051214">
    <property type="entry name" value="GH32_Enzymes"/>
</dbReference>
<dbReference type="InterPro" id="IPR013189">
    <property type="entry name" value="Glyco_hydro_32_C"/>
</dbReference>
<dbReference type="RefSeq" id="WP_188859720.1">
    <property type="nucleotide sequence ID" value="NZ_BMOS01000055.1"/>
</dbReference>
<sequence>MNNHERQIEKANTFIKENSNQKERDYQPTYHFTAPVGWLNDPNGLIQHKGIYHLFYQFHPYSADWGPMHWGHATSSDLVHWEHQPVALAPSEDYDLGNPGEGYGCFSGSAVVKDGDLFLLYTGHIDSKNPKEVQCLATTQDGIHFEKHPNNPIIDKPPHSLSNDFRDPKVWSYEDTWYMVVGTSHNGDGAAALFQSDDLINWEYCGPVAKSDGTLGDMWECPDLFPIQNKHALIFSPMKDEGHGKALIQIGDMDYDTKRFTKDYDVEIDQGFDLYAPQTFLDEKGRRILIAWMDHWASKFPTKEEGWAGAMTIPREIKLNNEGNVRFQPVEELKMLRAKEEQYHELNFTKSFSPETKGQSIEIKSSFDLSTTNSETFGLKVLKSDDGEEFTEIKYDAKTSKVTVDLNKAGHVSGIASAEVEPSEELLLHIYIDRCSVELFINNGEKVITNRVYPKNTSNQIEFFGEENVAVKELNVWELKK</sequence>
<keyword evidence="14" id="KW-1185">Reference proteome</keyword>
<comment type="function">
    <text evidence="9">Enables the bacterium to metabolize sucrose as a sole carbon source.</text>
</comment>
<evidence type="ECO:0000256" key="1">
    <source>
        <dbReference type="ARBA" id="ARBA00004914"/>
    </source>
</evidence>
<comment type="subcellular location">
    <subcellularLocation>
        <location evidence="9">Cytoplasm</location>
    </subcellularLocation>
</comment>
<dbReference type="AlphaFoldDB" id="A0A918D4S5"/>
<dbReference type="PANTHER" id="PTHR43101:SF1">
    <property type="entry name" value="BETA-FRUCTOSIDASE"/>
    <property type="match status" value="1"/>
</dbReference>
<dbReference type="EMBL" id="BMOS01000055">
    <property type="protein sequence ID" value="GGN67235.1"/>
    <property type="molecule type" value="Genomic_DNA"/>
</dbReference>
<protein>
    <recommendedName>
        <fullName evidence="4 8">Sucrose-6-phosphate hydrolase</fullName>
        <ecNumber evidence="3 8">3.2.1.26</ecNumber>
    </recommendedName>
    <alternativeName>
        <fullName evidence="7 9">Invertase</fullName>
    </alternativeName>
</protein>
<dbReference type="EC" id="3.2.1.26" evidence="3 8"/>
<reference evidence="13" key="2">
    <citation type="submission" date="2020-09" db="EMBL/GenBank/DDBJ databases">
        <authorList>
            <person name="Sun Q."/>
            <person name="Ohkuma M."/>
        </authorList>
    </citation>
    <scope>NUCLEOTIDE SEQUENCE</scope>
    <source>
        <strain evidence="13">JCM 17251</strain>
    </source>
</reference>
<organism evidence="13 14">
    <name type="scientific">Oceanobacillus indicireducens</name>
    <dbReference type="NCBI Taxonomy" id="1004261"/>
    <lineage>
        <taxon>Bacteria</taxon>
        <taxon>Bacillati</taxon>
        <taxon>Bacillota</taxon>
        <taxon>Bacilli</taxon>
        <taxon>Bacillales</taxon>
        <taxon>Bacillaceae</taxon>
        <taxon>Oceanobacillus</taxon>
    </lineage>
</organism>
<comment type="caution">
    <text evidence="13">The sequence shown here is derived from an EMBL/GenBank/DDBJ whole genome shotgun (WGS) entry which is preliminary data.</text>
</comment>
<dbReference type="Gene3D" id="2.60.120.560">
    <property type="entry name" value="Exo-inulinase, domain 1"/>
    <property type="match status" value="1"/>
</dbReference>
<comment type="pathway">
    <text evidence="1 9">Glycan biosynthesis; sucrose metabolism.</text>
</comment>
<feature type="domain" description="Glycosyl hydrolase family 32 C-terminal" evidence="12">
    <location>
        <begin position="332"/>
        <end position="478"/>
    </location>
</feature>
<dbReference type="Proteomes" id="UP000624041">
    <property type="component" value="Unassembled WGS sequence"/>
</dbReference>
<dbReference type="InterPro" id="IPR013148">
    <property type="entry name" value="Glyco_hydro_32_N"/>
</dbReference>
<dbReference type="SMART" id="SM00640">
    <property type="entry name" value="Glyco_32"/>
    <property type="match status" value="1"/>
</dbReference>
<evidence type="ECO:0000313" key="14">
    <source>
        <dbReference type="Proteomes" id="UP000624041"/>
    </source>
</evidence>
<evidence type="ECO:0000313" key="13">
    <source>
        <dbReference type="EMBL" id="GGN67235.1"/>
    </source>
</evidence>
<dbReference type="InterPro" id="IPR001362">
    <property type="entry name" value="Glyco_hydro_32"/>
</dbReference>
<dbReference type="InterPro" id="IPR023296">
    <property type="entry name" value="Glyco_hydro_beta-prop_sf"/>
</dbReference>
<reference evidence="13" key="1">
    <citation type="journal article" date="2014" name="Int. J. Syst. Evol. Microbiol.">
        <title>Complete genome sequence of Corynebacterium casei LMG S-19264T (=DSM 44701T), isolated from a smear-ripened cheese.</title>
        <authorList>
            <consortium name="US DOE Joint Genome Institute (JGI-PGF)"/>
            <person name="Walter F."/>
            <person name="Albersmeier A."/>
            <person name="Kalinowski J."/>
            <person name="Ruckert C."/>
        </authorList>
    </citation>
    <scope>NUCLEOTIDE SEQUENCE</scope>
    <source>
        <strain evidence="13">JCM 17251</strain>
    </source>
</reference>